<evidence type="ECO:0000313" key="2">
    <source>
        <dbReference type="WBParaSite" id="ES5_v2.g23123.t1"/>
    </source>
</evidence>
<proteinExistence type="predicted"/>
<accession>A0AC34G0M0</accession>
<protein>
    <submittedName>
        <fullName evidence="2">Uncharacterized protein</fullName>
    </submittedName>
</protein>
<sequence length="639" mass="73497">MVAIANIIEENRLNIIITKIAPEDRIRIEKMIQRLSERPRREEEPEPPLKRPKNCDPRPVELVFEPPGYMFPEKGQTSSAAASKSHVSDVQTSSGDKRLAEPSRHTAEKHLYTNDSIVNRTSKKTRNEISSSSSAKETTPRKSVGFSAPSSAAEKRLNNESRDRLKSPPPLLEATLSEDDEEEESEDEMPRHPPRGLSHYSQHFSKKAVTPPRNDDEDEYLIESDREDNDQSNDATTEENVLNVDPAVNPQNDVDEEEDSDEDFPRLCPRNLDRYESSFSTSNSALQPADKIATPKQPVVRRSMFDFSDDDDIPPVPERQRTIFFDEKTAVDNENRPKEIDSHSGISLGNSLQPHETIDYENKVNMEGPNPSRVMVAFPNQKGLCRKPECMVIEKWISKPDYEDDIKEILSTFRNSHHLQQTAELSYEHLFIFDTMLSGVPFETTYKRIQCIDCGHPNDPFAIINVLENEIKEKRNDYVMKNVFVCLGLDFLTYDPDEKRARRNTALFFERLLNQITKAFDLRNGPRRYKRSTALIGDNSFLDVTPPRITFITIPLVKATRSSISLNNDIIQMNKQIRAFVEKCKEAAEKRRCILEIYDWEKTSAAYDQCNEEHLGKRNDILMKYLSIEHAILMYRPDE</sequence>
<dbReference type="Proteomes" id="UP000887579">
    <property type="component" value="Unplaced"/>
</dbReference>
<dbReference type="WBParaSite" id="ES5_v2.g23123.t1">
    <property type="protein sequence ID" value="ES5_v2.g23123.t1"/>
    <property type="gene ID" value="ES5_v2.g23123"/>
</dbReference>
<reference evidence="2" key="1">
    <citation type="submission" date="2022-11" db="UniProtKB">
        <authorList>
            <consortium name="WormBaseParasite"/>
        </authorList>
    </citation>
    <scope>IDENTIFICATION</scope>
</reference>
<organism evidence="1 2">
    <name type="scientific">Panagrolaimus sp. ES5</name>
    <dbReference type="NCBI Taxonomy" id="591445"/>
    <lineage>
        <taxon>Eukaryota</taxon>
        <taxon>Metazoa</taxon>
        <taxon>Ecdysozoa</taxon>
        <taxon>Nematoda</taxon>
        <taxon>Chromadorea</taxon>
        <taxon>Rhabditida</taxon>
        <taxon>Tylenchina</taxon>
        <taxon>Panagrolaimomorpha</taxon>
        <taxon>Panagrolaimoidea</taxon>
        <taxon>Panagrolaimidae</taxon>
        <taxon>Panagrolaimus</taxon>
    </lineage>
</organism>
<name>A0AC34G0M0_9BILA</name>
<evidence type="ECO:0000313" key="1">
    <source>
        <dbReference type="Proteomes" id="UP000887579"/>
    </source>
</evidence>